<evidence type="ECO:0000256" key="1">
    <source>
        <dbReference type="SAM" id="MobiDB-lite"/>
    </source>
</evidence>
<feature type="region of interest" description="Disordered" evidence="1">
    <location>
        <begin position="38"/>
        <end position="57"/>
    </location>
</feature>
<protein>
    <submittedName>
        <fullName evidence="3">Secretory lipase</fullName>
    </submittedName>
</protein>
<sequence length="406" mass="42035">MSGPETGAAAPVTSRAPLRRLAPVLVLLLIAAACSSGADRDSADTTPVTTQPPGTLLADPTEFHGYPALESVTQRTVAVRYQSTSGIDNSATEVTGLVFVPRGDPPAGGWPIVSIGHATTGSSSRCAPSTHIGLLGNLPTVIPFLANGYVVAMTDYQGLGTQGPHPYLEPVTAGFNVIDAVRAAREVEPNTSDTWLGYGVSQGGQAVWSANELSGDYGQGLNLLGSISVSPATDLEPFVDAMVGGTLTPSQITALPSLLRGVQVAHPELDLDDYLHGTLAARVDTFTTCIGEKAQLQADIAESTPASDYEPSSPEAADKLREWLSGYSVPRTRAQQPMLIAYGDQDELIAPAWTQDAVRQGCAAGDVIDLVVAPGQGHGILNIGPATSSWVDGRFAGTPPPNTCGS</sequence>
<dbReference type="PANTHER" id="PTHR34853">
    <property type="match status" value="1"/>
</dbReference>
<dbReference type="InterPro" id="IPR029058">
    <property type="entry name" value="AB_hydrolase_fold"/>
</dbReference>
<dbReference type="InterPro" id="IPR005152">
    <property type="entry name" value="Lipase_secreted"/>
</dbReference>
<evidence type="ECO:0000313" key="3">
    <source>
        <dbReference type="EMBL" id="SNS78177.1"/>
    </source>
</evidence>
<keyword evidence="2" id="KW-0732">Signal</keyword>
<keyword evidence="4" id="KW-1185">Reference proteome</keyword>
<proteinExistence type="predicted"/>
<dbReference type="Gene3D" id="3.40.50.1820">
    <property type="entry name" value="alpha/beta hydrolase"/>
    <property type="match status" value="2"/>
</dbReference>
<dbReference type="EMBL" id="FZOW01000005">
    <property type="protein sequence ID" value="SNS78177.1"/>
    <property type="molecule type" value="Genomic_DNA"/>
</dbReference>
<name>A0A239H9Z0_9NOCA</name>
<dbReference type="OrthoDB" id="9798122at2"/>
<dbReference type="PANTHER" id="PTHR34853:SF1">
    <property type="entry name" value="LIPASE 5"/>
    <property type="match status" value="1"/>
</dbReference>
<evidence type="ECO:0000256" key="2">
    <source>
        <dbReference type="SAM" id="SignalP"/>
    </source>
</evidence>
<accession>A0A239H9Z0</accession>
<evidence type="ECO:0000313" key="4">
    <source>
        <dbReference type="Proteomes" id="UP000198327"/>
    </source>
</evidence>
<dbReference type="RefSeq" id="WP_089245802.1">
    <property type="nucleotide sequence ID" value="NZ_FZOW01000005.1"/>
</dbReference>
<dbReference type="Pfam" id="PF03583">
    <property type="entry name" value="LIP"/>
    <property type="match status" value="1"/>
</dbReference>
<dbReference type="SUPFAM" id="SSF53474">
    <property type="entry name" value="alpha/beta-Hydrolases"/>
    <property type="match status" value="1"/>
</dbReference>
<dbReference type="GO" id="GO:0016042">
    <property type="term" value="P:lipid catabolic process"/>
    <property type="evidence" value="ECO:0007669"/>
    <property type="project" value="InterPro"/>
</dbReference>
<feature type="compositionally biased region" description="Polar residues" evidence="1">
    <location>
        <begin position="44"/>
        <end position="53"/>
    </location>
</feature>
<gene>
    <name evidence="3" type="ORF">SAMN05421642_105163</name>
</gene>
<reference evidence="4" key="1">
    <citation type="submission" date="2017-06" db="EMBL/GenBank/DDBJ databases">
        <authorList>
            <person name="Varghese N."/>
            <person name="Submissions S."/>
        </authorList>
    </citation>
    <scope>NUCLEOTIDE SEQUENCE [LARGE SCALE GENOMIC DNA]</scope>
    <source>
        <strain evidence="4">JCM 23211</strain>
    </source>
</reference>
<dbReference type="GO" id="GO:0004806">
    <property type="term" value="F:triacylglycerol lipase activity"/>
    <property type="evidence" value="ECO:0007669"/>
    <property type="project" value="InterPro"/>
</dbReference>
<organism evidence="3 4">
    <name type="scientific">Rhodococcoides kyotonense</name>
    <dbReference type="NCBI Taxonomy" id="398843"/>
    <lineage>
        <taxon>Bacteria</taxon>
        <taxon>Bacillati</taxon>
        <taxon>Actinomycetota</taxon>
        <taxon>Actinomycetes</taxon>
        <taxon>Mycobacteriales</taxon>
        <taxon>Nocardiaceae</taxon>
        <taxon>Rhodococcoides</taxon>
    </lineage>
</organism>
<feature type="signal peptide" evidence="2">
    <location>
        <begin position="1"/>
        <end position="38"/>
    </location>
</feature>
<dbReference type="AlphaFoldDB" id="A0A239H9Z0"/>
<dbReference type="STRING" id="398843.A3K89_15060"/>
<dbReference type="PIRSF" id="PIRSF029171">
    <property type="entry name" value="Esterase_LipA"/>
    <property type="match status" value="1"/>
</dbReference>
<dbReference type="Proteomes" id="UP000198327">
    <property type="component" value="Unassembled WGS sequence"/>
</dbReference>
<feature type="chain" id="PRO_5039055898" evidence="2">
    <location>
        <begin position="39"/>
        <end position="406"/>
    </location>
</feature>